<dbReference type="EMBL" id="AZHD01000017">
    <property type="protein sequence ID" value="OAA56362.1"/>
    <property type="molecule type" value="Genomic_DNA"/>
</dbReference>
<gene>
    <name evidence="3" type="ORF">SPI_07973</name>
</gene>
<accession>A0A167P739</accession>
<feature type="region of interest" description="Disordered" evidence="1">
    <location>
        <begin position="45"/>
        <end position="91"/>
    </location>
</feature>
<dbReference type="OrthoDB" id="20368at2759"/>
<protein>
    <recommendedName>
        <fullName evidence="5">Alternative oxidase</fullName>
    </recommendedName>
</protein>
<reference evidence="3 4" key="1">
    <citation type="journal article" date="2016" name="Genome Biol. Evol.">
        <title>Divergent and convergent evolution of fungal pathogenicity.</title>
        <authorList>
            <person name="Shang Y."/>
            <person name="Xiao G."/>
            <person name="Zheng P."/>
            <person name="Cen K."/>
            <person name="Zhan S."/>
            <person name="Wang C."/>
        </authorList>
    </citation>
    <scope>NUCLEOTIDE SEQUENCE [LARGE SCALE GENOMIC DNA]</scope>
    <source>
        <strain evidence="3 4">RCEF 264</strain>
    </source>
</reference>
<dbReference type="STRING" id="1081102.A0A167P739"/>
<dbReference type="Proteomes" id="UP000076874">
    <property type="component" value="Unassembled WGS sequence"/>
</dbReference>
<sequence length="551" mass="59513">MMNRRFGLPAALLIVLVFVWSVRLLPWNNYAPNYPADAWNAAKQTFGGSGSSSDSSSSNSNGASDSPSSPASSSAPLAPANNPPAGAADAAAAGGIDASHVQMFFDQTFANEPTTTFPYTELRAACAAADWDTDEAYLNCVGIEAGLTSIVSQVKVCFKMAVDTGSHLVLPRMPLRDSHNLREFNFLNGDAYLPYDQWFDAAHVRAQLADVCPRMRILDPEVLSDDRNPNHNASAPVSAGSADQPKIAVRRRLSISCGDAPFYQKIHSYFWVGRPFKTFFFDQFHKKQEAADAAEAEAAAAAANATDSDSDSAAVVPRAASNPDGITVVDIDSEFLLFRITDDPTRRDLRLWTELAHLVRFRADVRAVVATVLARLPPAANYFGVHFRAENDSIWSPAEHQLAVDLDALDRAWTQFGNAGETDAGAAAADKPPVYLACGDPEQIKQFEAAAAARGWTTTDKWKLAAAGGSDTETTDAINRLAFDFQGAIDLGVMLRSRFFIGVQGSAFSSTVGNHRDVTGRYRGSSFEMPDEGARTHLFNDLDATEYACCL</sequence>
<keyword evidence="4" id="KW-1185">Reference proteome</keyword>
<evidence type="ECO:0000256" key="1">
    <source>
        <dbReference type="SAM" id="MobiDB-lite"/>
    </source>
</evidence>
<dbReference type="AlphaFoldDB" id="A0A167P739"/>
<feature type="signal peptide" evidence="2">
    <location>
        <begin position="1"/>
        <end position="24"/>
    </location>
</feature>
<dbReference type="Gene3D" id="3.40.50.11350">
    <property type="match status" value="1"/>
</dbReference>
<comment type="caution">
    <text evidence="3">The sequence shown here is derived from an EMBL/GenBank/DDBJ whole genome shotgun (WGS) entry which is preliminary data.</text>
</comment>
<evidence type="ECO:0000256" key="2">
    <source>
        <dbReference type="SAM" id="SignalP"/>
    </source>
</evidence>
<name>A0A167P739_9HYPO</name>
<evidence type="ECO:0000313" key="3">
    <source>
        <dbReference type="EMBL" id="OAA56362.1"/>
    </source>
</evidence>
<proteinExistence type="predicted"/>
<feature type="compositionally biased region" description="Low complexity" evidence="1">
    <location>
        <begin position="51"/>
        <end position="91"/>
    </location>
</feature>
<organism evidence="3 4">
    <name type="scientific">Niveomyces insectorum RCEF 264</name>
    <dbReference type="NCBI Taxonomy" id="1081102"/>
    <lineage>
        <taxon>Eukaryota</taxon>
        <taxon>Fungi</taxon>
        <taxon>Dikarya</taxon>
        <taxon>Ascomycota</taxon>
        <taxon>Pezizomycotina</taxon>
        <taxon>Sordariomycetes</taxon>
        <taxon>Hypocreomycetidae</taxon>
        <taxon>Hypocreales</taxon>
        <taxon>Cordycipitaceae</taxon>
        <taxon>Niveomyces</taxon>
    </lineage>
</organism>
<evidence type="ECO:0008006" key="5">
    <source>
        <dbReference type="Google" id="ProtNLM"/>
    </source>
</evidence>
<feature type="chain" id="PRO_5007891053" description="Alternative oxidase" evidence="2">
    <location>
        <begin position="25"/>
        <end position="551"/>
    </location>
</feature>
<dbReference type="CDD" id="cd11296">
    <property type="entry name" value="O-FucT_like"/>
    <property type="match status" value="1"/>
</dbReference>
<evidence type="ECO:0000313" key="4">
    <source>
        <dbReference type="Proteomes" id="UP000076874"/>
    </source>
</evidence>
<keyword evidence="2" id="KW-0732">Signal</keyword>